<comment type="caution">
    <text evidence="8">The sequence shown here is derived from an EMBL/GenBank/DDBJ whole genome shotgun (WGS) entry which is preliminary data.</text>
</comment>
<keyword evidence="4 6" id="KW-0408">Iron</keyword>
<sequence length="383" mass="39583">MTLADSVRTAVAAVVDPELRRPLGELEMVKSVTADAGHAAVEIALTIAGCPAADRIERDVREAAVSVEGVSDVDVHIGVMTAAERAALTEKLRNGRPARTMPFTADSLTRVVAVTSGKGGVGKSTVTAMLAVALADQGLRVGLIDADVHGFSIPALMGLIAADGTVPSPTRIDDLMIPPVAHGVKVISIGMFLQRSGSDAVRGAVAWRGPMLHRTVQQFLTDVHFGDLDILLLDMPPGTGDIAISVGQLLPHAEVVVVTTPQRSASEVAVRSGLVARQTGQRVLGVIENMGPMTLPDGTTLEVFGSGGGREVAAALHTDDEPVPVLGSIPLSPPLRADADQGLSTLRAHPDDPAAVALRSIATRIIGVPRGLAGRSLPLGIRS</sequence>
<gene>
    <name evidence="8" type="ORF">GCM10009808_04230</name>
</gene>
<dbReference type="PANTHER" id="PTHR42961">
    <property type="entry name" value="IRON-SULFUR PROTEIN NUBPL"/>
    <property type="match status" value="1"/>
</dbReference>
<evidence type="ECO:0000256" key="5">
    <source>
        <dbReference type="ARBA" id="ARBA00023014"/>
    </source>
</evidence>
<keyword evidence="6" id="KW-0378">Hydrolase</keyword>
<dbReference type="InterPro" id="IPR034904">
    <property type="entry name" value="FSCA_dom_sf"/>
</dbReference>
<comment type="similarity">
    <text evidence="6">Belongs to the Mrp/NBP35 ATP-binding proteins family.</text>
</comment>
<evidence type="ECO:0000313" key="8">
    <source>
        <dbReference type="EMBL" id="GAA1690447.1"/>
    </source>
</evidence>
<dbReference type="CDD" id="cd02037">
    <property type="entry name" value="Mrp_NBP35"/>
    <property type="match status" value="1"/>
</dbReference>
<evidence type="ECO:0000256" key="4">
    <source>
        <dbReference type="ARBA" id="ARBA00023004"/>
    </source>
</evidence>
<evidence type="ECO:0000259" key="7">
    <source>
        <dbReference type="Pfam" id="PF01883"/>
    </source>
</evidence>
<evidence type="ECO:0000256" key="3">
    <source>
        <dbReference type="ARBA" id="ARBA00022840"/>
    </source>
</evidence>
<dbReference type="EMBL" id="BAAAPL010000001">
    <property type="protein sequence ID" value="GAA1690447.1"/>
    <property type="molecule type" value="Genomic_DNA"/>
</dbReference>
<reference evidence="8 9" key="1">
    <citation type="journal article" date="2019" name="Int. J. Syst. Evol. Microbiol.">
        <title>The Global Catalogue of Microorganisms (GCM) 10K type strain sequencing project: providing services to taxonomists for standard genome sequencing and annotation.</title>
        <authorList>
            <consortium name="The Broad Institute Genomics Platform"/>
            <consortium name="The Broad Institute Genome Sequencing Center for Infectious Disease"/>
            <person name="Wu L."/>
            <person name="Ma J."/>
        </authorList>
    </citation>
    <scope>NUCLEOTIDE SEQUENCE [LARGE SCALE GENOMIC DNA]</scope>
    <source>
        <strain evidence="8 9">JCM 15577</strain>
    </source>
</reference>
<dbReference type="InterPro" id="IPR044304">
    <property type="entry name" value="NUBPL-like"/>
</dbReference>
<dbReference type="InterPro" id="IPR019591">
    <property type="entry name" value="Mrp/NBP35_ATP-bd"/>
</dbReference>
<dbReference type="RefSeq" id="WP_344068580.1">
    <property type="nucleotide sequence ID" value="NZ_BAAAPL010000001.1"/>
</dbReference>
<dbReference type="Pfam" id="PF01883">
    <property type="entry name" value="FeS_assembly_P"/>
    <property type="match status" value="1"/>
</dbReference>
<dbReference type="InterPro" id="IPR033756">
    <property type="entry name" value="YlxH/NBP35"/>
</dbReference>
<dbReference type="PANTHER" id="PTHR42961:SF2">
    <property type="entry name" value="IRON-SULFUR PROTEIN NUBPL"/>
    <property type="match status" value="1"/>
</dbReference>
<dbReference type="Gene3D" id="3.40.50.300">
    <property type="entry name" value="P-loop containing nucleotide triphosphate hydrolases"/>
    <property type="match status" value="1"/>
</dbReference>
<organism evidence="8 9">
    <name type="scientific">Microbacterium sediminicola</name>
    <dbReference type="NCBI Taxonomy" id="415210"/>
    <lineage>
        <taxon>Bacteria</taxon>
        <taxon>Bacillati</taxon>
        <taxon>Actinomycetota</taxon>
        <taxon>Actinomycetes</taxon>
        <taxon>Micrococcales</taxon>
        <taxon>Microbacteriaceae</taxon>
        <taxon>Microbacterium</taxon>
    </lineage>
</organism>
<dbReference type="HAMAP" id="MF_02040">
    <property type="entry name" value="Mrp_NBP35"/>
    <property type="match status" value="1"/>
</dbReference>
<dbReference type="InterPro" id="IPR002744">
    <property type="entry name" value="MIP18-like"/>
</dbReference>
<evidence type="ECO:0000313" key="9">
    <source>
        <dbReference type="Proteomes" id="UP001501690"/>
    </source>
</evidence>
<protein>
    <recommendedName>
        <fullName evidence="6">Iron-sulfur cluster carrier protein</fullName>
    </recommendedName>
</protein>
<proteinExistence type="inferred from homology"/>
<comment type="function">
    <text evidence="6">Binds and transfers iron-sulfur (Fe-S) clusters to target apoproteins. Can hydrolyze ATP.</text>
</comment>
<keyword evidence="5 6" id="KW-0411">Iron-sulfur</keyword>
<keyword evidence="9" id="KW-1185">Reference proteome</keyword>
<evidence type="ECO:0000256" key="6">
    <source>
        <dbReference type="HAMAP-Rule" id="MF_02040"/>
    </source>
</evidence>
<dbReference type="SUPFAM" id="SSF117916">
    <property type="entry name" value="Fe-S cluster assembly (FSCA) domain-like"/>
    <property type="match status" value="1"/>
</dbReference>
<keyword evidence="2 6" id="KW-0547">Nucleotide-binding</keyword>
<keyword evidence="3 6" id="KW-0067">ATP-binding</keyword>
<accession>A0ABN2HMU7</accession>
<evidence type="ECO:0000256" key="1">
    <source>
        <dbReference type="ARBA" id="ARBA00022723"/>
    </source>
</evidence>
<dbReference type="InterPro" id="IPR027417">
    <property type="entry name" value="P-loop_NTPase"/>
</dbReference>
<keyword evidence="1 6" id="KW-0479">Metal-binding</keyword>
<name>A0ABN2HMU7_9MICO</name>
<feature type="domain" description="MIP18 family-like" evidence="7">
    <location>
        <begin position="5"/>
        <end position="75"/>
    </location>
</feature>
<dbReference type="Proteomes" id="UP001501690">
    <property type="component" value="Unassembled WGS sequence"/>
</dbReference>
<comment type="subunit">
    <text evidence="6">Homodimer.</text>
</comment>
<dbReference type="SUPFAM" id="SSF52540">
    <property type="entry name" value="P-loop containing nucleoside triphosphate hydrolases"/>
    <property type="match status" value="1"/>
</dbReference>
<dbReference type="Pfam" id="PF10609">
    <property type="entry name" value="ParA"/>
    <property type="match status" value="1"/>
</dbReference>
<dbReference type="Gene3D" id="3.30.300.130">
    <property type="entry name" value="Fe-S cluster assembly (FSCA)"/>
    <property type="match status" value="1"/>
</dbReference>
<feature type="binding site" evidence="6">
    <location>
        <begin position="117"/>
        <end position="124"/>
    </location>
    <ligand>
        <name>ATP</name>
        <dbReference type="ChEBI" id="CHEBI:30616"/>
    </ligand>
</feature>
<evidence type="ECO:0000256" key="2">
    <source>
        <dbReference type="ARBA" id="ARBA00022741"/>
    </source>
</evidence>